<evidence type="ECO:0000313" key="8">
    <source>
        <dbReference type="EMBL" id="VUC37779.1"/>
    </source>
</evidence>
<evidence type="ECO:0000256" key="4">
    <source>
        <dbReference type="ARBA" id="ARBA00022989"/>
    </source>
</evidence>
<dbReference type="InterPro" id="IPR011701">
    <property type="entry name" value="MFS"/>
</dbReference>
<feature type="transmembrane region" description="Helical" evidence="6">
    <location>
        <begin position="90"/>
        <end position="107"/>
    </location>
</feature>
<feature type="transmembrane region" description="Helical" evidence="6">
    <location>
        <begin position="52"/>
        <end position="70"/>
    </location>
</feature>
<evidence type="ECO:0000313" key="9">
    <source>
        <dbReference type="Proteomes" id="UP000766486"/>
    </source>
</evidence>
<feature type="transmembrane region" description="Helical" evidence="6">
    <location>
        <begin position="328"/>
        <end position="345"/>
    </location>
</feature>
<proteinExistence type="predicted"/>
<feature type="transmembrane region" description="Helical" evidence="6">
    <location>
        <begin position="212"/>
        <end position="234"/>
    </location>
</feature>
<gene>
    <name evidence="8" type="ORF">CLO192961_LOCUS482979</name>
</gene>
<name>A0ABY6V1Z4_BIOOC</name>
<evidence type="ECO:0000259" key="7">
    <source>
        <dbReference type="PROSITE" id="PS50850"/>
    </source>
</evidence>
<evidence type="ECO:0000256" key="5">
    <source>
        <dbReference type="ARBA" id="ARBA00023136"/>
    </source>
</evidence>
<evidence type="ECO:0000256" key="6">
    <source>
        <dbReference type="SAM" id="Phobius"/>
    </source>
</evidence>
<feature type="domain" description="Major facilitator superfamily (MFS) profile" evidence="7">
    <location>
        <begin position="52"/>
        <end position="486"/>
    </location>
</feature>
<dbReference type="Gene3D" id="1.20.1250.20">
    <property type="entry name" value="MFS general substrate transporter like domains"/>
    <property type="match status" value="2"/>
</dbReference>
<comment type="caution">
    <text evidence="8">The sequence shown here is derived from an EMBL/GenBank/DDBJ whole genome shotgun (WGS) entry which is preliminary data.</text>
</comment>
<accession>A0ABY6V1Z4</accession>
<dbReference type="InterPro" id="IPR036259">
    <property type="entry name" value="MFS_trans_sf"/>
</dbReference>
<protein>
    <recommendedName>
        <fullName evidence="7">Major facilitator superfamily (MFS) profile domain-containing protein</fullName>
    </recommendedName>
</protein>
<feature type="transmembrane region" description="Helical" evidence="6">
    <location>
        <begin position="281"/>
        <end position="308"/>
    </location>
</feature>
<reference evidence="8 9" key="1">
    <citation type="submission" date="2019-06" db="EMBL/GenBank/DDBJ databases">
        <authorList>
            <person name="Broberg M."/>
        </authorList>
    </citation>
    <scope>NUCLEOTIDE SEQUENCE [LARGE SCALE GENOMIC DNA]</scope>
</reference>
<feature type="transmembrane region" description="Helical" evidence="6">
    <location>
        <begin position="119"/>
        <end position="138"/>
    </location>
</feature>
<sequence>MEPPWPTNQSKDSPIDKQDVVAMEHIEQGDEPGIELTKSQERRMWAKIDIKVVTMMAIVLGISVIDRINIGSAKVLGMQEDLNIDAGSRYSVALLVFFPGYFISEIPSNMMLVKVGVKIWMTILTVGFGICVLCMGFSPNHHVLSFLRFMLGIFEGGIYPACVFLISSWYPKYKLHRRLSALYGIATIGSTFAGLLAYGIGQLSGRHGYLGWRWIFIIEGAATIGIGCLTYYFVSEFPDKAKFLKEDEKRHLFAILDKDNGGNTTERLTWARLKTHAKDPFVWVSTLMFMCIVIPTYGLGFFMPSILVLMVEPQGLGHSGLQATLHSAPPYAASIGMLILTAFIGDKLRMRAPIIISLALLTLIGMILVSIERFERLVTDKAKVVRPVYSSEVRYAGLFFAVMGAQANQTAILSFAQNNIVGSSKKLFVSALNIGGGALGGIIGSTIFRSEDAPTYGPGLYTVIALQALLICLTTVYTTMFWIVNRRADASTSSIINGIDGWRHTL</sequence>
<feature type="transmembrane region" description="Helical" evidence="6">
    <location>
        <begin position="182"/>
        <end position="200"/>
    </location>
</feature>
<feature type="transmembrane region" description="Helical" evidence="6">
    <location>
        <begin position="460"/>
        <end position="484"/>
    </location>
</feature>
<feature type="transmembrane region" description="Helical" evidence="6">
    <location>
        <begin position="427"/>
        <end position="448"/>
    </location>
</feature>
<keyword evidence="4 6" id="KW-1133">Transmembrane helix</keyword>
<feature type="transmembrane region" description="Helical" evidence="6">
    <location>
        <begin position="150"/>
        <end position="170"/>
    </location>
</feature>
<feature type="transmembrane region" description="Helical" evidence="6">
    <location>
        <begin position="352"/>
        <end position="371"/>
    </location>
</feature>
<dbReference type="InterPro" id="IPR020846">
    <property type="entry name" value="MFS_dom"/>
</dbReference>
<keyword evidence="3 6" id="KW-0812">Transmembrane</keyword>
<organism evidence="8 9">
    <name type="scientific">Bionectria ochroleuca</name>
    <name type="common">Gliocladium roseum</name>
    <dbReference type="NCBI Taxonomy" id="29856"/>
    <lineage>
        <taxon>Eukaryota</taxon>
        <taxon>Fungi</taxon>
        <taxon>Dikarya</taxon>
        <taxon>Ascomycota</taxon>
        <taxon>Pezizomycotina</taxon>
        <taxon>Sordariomycetes</taxon>
        <taxon>Hypocreomycetidae</taxon>
        <taxon>Hypocreales</taxon>
        <taxon>Bionectriaceae</taxon>
        <taxon>Clonostachys</taxon>
    </lineage>
</organism>
<comment type="subcellular location">
    <subcellularLocation>
        <location evidence="1">Membrane</location>
        <topology evidence="1">Multi-pass membrane protein</topology>
    </subcellularLocation>
</comment>
<keyword evidence="9" id="KW-1185">Reference proteome</keyword>
<evidence type="ECO:0000256" key="2">
    <source>
        <dbReference type="ARBA" id="ARBA00022448"/>
    </source>
</evidence>
<keyword evidence="2" id="KW-0813">Transport</keyword>
<dbReference type="Proteomes" id="UP000766486">
    <property type="component" value="Unassembled WGS sequence"/>
</dbReference>
<dbReference type="EMBL" id="CABFNS010001040">
    <property type="protein sequence ID" value="VUC37779.1"/>
    <property type="molecule type" value="Genomic_DNA"/>
</dbReference>
<keyword evidence="5 6" id="KW-0472">Membrane</keyword>
<dbReference type="SUPFAM" id="SSF103473">
    <property type="entry name" value="MFS general substrate transporter"/>
    <property type="match status" value="1"/>
</dbReference>
<dbReference type="Pfam" id="PF07690">
    <property type="entry name" value="MFS_1"/>
    <property type="match status" value="1"/>
</dbReference>
<feature type="transmembrane region" description="Helical" evidence="6">
    <location>
        <begin position="395"/>
        <end position="415"/>
    </location>
</feature>
<evidence type="ECO:0000256" key="1">
    <source>
        <dbReference type="ARBA" id="ARBA00004141"/>
    </source>
</evidence>
<evidence type="ECO:0000256" key="3">
    <source>
        <dbReference type="ARBA" id="ARBA00022692"/>
    </source>
</evidence>
<dbReference type="PANTHER" id="PTHR43791">
    <property type="entry name" value="PERMEASE-RELATED"/>
    <property type="match status" value="1"/>
</dbReference>
<dbReference type="PANTHER" id="PTHR43791:SF3">
    <property type="entry name" value="MAJOR FACILITATOR SUPERFAMILY (MFS) PROFILE DOMAIN-CONTAINING PROTEIN"/>
    <property type="match status" value="1"/>
</dbReference>
<dbReference type="PROSITE" id="PS50850">
    <property type="entry name" value="MFS"/>
    <property type="match status" value="1"/>
</dbReference>